<name>A0A8S5RJ20_9VIRU</name>
<protein>
    <submittedName>
        <fullName evidence="1">Uncharacterized protein</fullName>
    </submittedName>
</protein>
<accession>A0A8S5RJ20</accession>
<reference evidence="1" key="1">
    <citation type="journal article" date="2021" name="Proc. Natl. Acad. Sci. U.S.A.">
        <title>A Catalog of Tens of Thousands of Viruses from Human Metagenomes Reveals Hidden Associations with Chronic Diseases.</title>
        <authorList>
            <person name="Tisza M.J."/>
            <person name="Buck C.B."/>
        </authorList>
    </citation>
    <scope>NUCLEOTIDE SEQUENCE</scope>
    <source>
        <strain evidence="1">CtML55</strain>
    </source>
</reference>
<sequence>MSIEESFIVIVSALDVINLCASFIDSCITNAPLL</sequence>
<dbReference type="EMBL" id="BK059105">
    <property type="protein sequence ID" value="DAE30980.1"/>
    <property type="molecule type" value="Genomic_DNA"/>
</dbReference>
<evidence type="ECO:0000313" key="1">
    <source>
        <dbReference type="EMBL" id="DAE30980.1"/>
    </source>
</evidence>
<organism evidence="1">
    <name type="scientific">virus sp. ctML55</name>
    <dbReference type="NCBI Taxonomy" id="2827627"/>
    <lineage>
        <taxon>Viruses</taxon>
    </lineage>
</organism>
<proteinExistence type="predicted"/>